<gene>
    <name evidence="2" type="ORF">KIM372_17580</name>
</gene>
<evidence type="ECO:0000313" key="2">
    <source>
        <dbReference type="EMBL" id="BDR53851.1"/>
    </source>
</evidence>
<sequence>MNQIDEHERVQPEQHACEGFFGRMKNEMFHNRGHTTMTQASLKPKSTTSSAGTTPPASNAH</sequence>
<feature type="region of interest" description="Disordered" evidence="1">
    <location>
        <begin position="1"/>
        <end position="61"/>
    </location>
</feature>
<evidence type="ECO:0000313" key="3">
    <source>
        <dbReference type="Proteomes" id="UP001321766"/>
    </source>
</evidence>
<feature type="compositionally biased region" description="Basic and acidic residues" evidence="1">
    <location>
        <begin position="1"/>
        <end position="16"/>
    </location>
</feature>
<evidence type="ECO:0008006" key="4">
    <source>
        <dbReference type="Google" id="ProtNLM"/>
    </source>
</evidence>
<name>A0ABM8BAN2_9BIFI</name>
<evidence type="ECO:0000256" key="1">
    <source>
        <dbReference type="SAM" id="MobiDB-lite"/>
    </source>
</evidence>
<dbReference type="Proteomes" id="UP001321766">
    <property type="component" value="Chromosome"/>
</dbReference>
<accession>A0ABM8BAN2</accession>
<proteinExistence type="predicted"/>
<keyword evidence="3" id="KW-1185">Reference proteome</keyword>
<protein>
    <recommendedName>
        <fullName evidence="4">Transposase</fullName>
    </recommendedName>
</protein>
<dbReference type="EMBL" id="AP026798">
    <property type="protein sequence ID" value="BDR53851.1"/>
    <property type="molecule type" value="Genomic_DNA"/>
</dbReference>
<feature type="compositionally biased region" description="Polar residues" evidence="1">
    <location>
        <begin position="34"/>
        <end position="45"/>
    </location>
</feature>
<organism evidence="2 3">
    <name type="scientific">Bombiscardovia nodaiensis</name>
    <dbReference type="NCBI Taxonomy" id="2932181"/>
    <lineage>
        <taxon>Bacteria</taxon>
        <taxon>Bacillati</taxon>
        <taxon>Actinomycetota</taxon>
        <taxon>Actinomycetes</taxon>
        <taxon>Bifidobacteriales</taxon>
        <taxon>Bifidobacteriaceae</taxon>
        <taxon>Bombiscardovia</taxon>
    </lineage>
</organism>
<reference evidence="2 3" key="1">
    <citation type="journal article" date="2023" name="Microbiol. Spectr.">
        <title>Symbiosis of Carpenter Bees with Uncharacterized Lactic Acid Bacteria Showing NAD Auxotrophy.</title>
        <authorList>
            <person name="Kawasaki S."/>
            <person name="Ozawa K."/>
            <person name="Mori T."/>
            <person name="Yamamoto A."/>
            <person name="Ito M."/>
            <person name="Ohkuma M."/>
            <person name="Sakamoto M."/>
            <person name="Matsutani M."/>
        </authorList>
    </citation>
    <scope>NUCLEOTIDE SEQUENCE [LARGE SCALE GENOMIC DNA]</scope>
    <source>
        <strain evidence="2 3">Kim37-2</strain>
    </source>
</reference>
<feature type="compositionally biased region" description="Low complexity" evidence="1">
    <location>
        <begin position="46"/>
        <end position="61"/>
    </location>
</feature>